<dbReference type="InterPro" id="IPR036259">
    <property type="entry name" value="MFS_trans_sf"/>
</dbReference>
<evidence type="ECO:0000256" key="4">
    <source>
        <dbReference type="ARBA" id="ARBA00022692"/>
    </source>
</evidence>
<feature type="transmembrane region" description="Helical" evidence="7">
    <location>
        <begin position="358"/>
        <end position="378"/>
    </location>
</feature>
<feature type="domain" description="Major facilitator superfamily (MFS) profile" evidence="8">
    <location>
        <begin position="227"/>
        <end position="410"/>
    </location>
</feature>
<keyword evidence="5 7" id="KW-1133">Transmembrane helix</keyword>
<keyword evidence="2" id="KW-0813">Transport</keyword>
<keyword evidence="6 7" id="KW-0472">Membrane</keyword>
<evidence type="ECO:0000256" key="1">
    <source>
        <dbReference type="ARBA" id="ARBA00004651"/>
    </source>
</evidence>
<dbReference type="PROSITE" id="PS50850">
    <property type="entry name" value="MFS"/>
    <property type="match status" value="1"/>
</dbReference>
<feature type="transmembrane region" description="Helical" evidence="7">
    <location>
        <begin position="384"/>
        <end position="406"/>
    </location>
</feature>
<accession>A0A4R5CID5</accession>
<dbReference type="PANTHER" id="PTHR23513:SF11">
    <property type="entry name" value="STAPHYLOFERRIN A TRANSPORTER"/>
    <property type="match status" value="1"/>
</dbReference>
<dbReference type="InterPro" id="IPR020846">
    <property type="entry name" value="MFS_dom"/>
</dbReference>
<reference evidence="9 10" key="1">
    <citation type="submission" date="2019-03" db="EMBL/GenBank/DDBJ databases">
        <title>Draft genome sequences of novel Actinobacteria.</title>
        <authorList>
            <person name="Sahin N."/>
            <person name="Ay H."/>
            <person name="Saygin H."/>
        </authorList>
    </citation>
    <scope>NUCLEOTIDE SEQUENCE [LARGE SCALE GENOMIC DNA]</scope>
    <source>
        <strain evidence="9 10">5K138</strain>
    </source>
</reference>
<feature type="transmembrane region" description="Helical" evidence="7">
    <location>
        <begin position="264"/>
        <end position="281"/>
    </location>
</feature>
<dbReference type="Proteomes" id="UP000294739">
    <property type="component" value="Unassembled WGS sequence"/>
</dbReference>
<dbReference type="EMBL" id="SMKZ01000065">
    <property type="protein sequence ID" value="TDD98866.1"/>
    <property type="molecule type" value="Genomic_DNA"/>
</dbReference>
<feature type="transmembrane region" description="Helical" evidence="7">
    <location>
        <begin position="82"/>
        <end position="99"/>
    </location>
</feature>
<proteinExistence type="predicted"/>
<name>A0A4R5CID5_9ACTN</name>
<protein>
    <submittedName>
        <fullName evidence="9">MFS transporter</fullName>
    </submittedName>
</protein>
<dbReference type="GO" id="GO:0022857">
    <property type="term" value="F:transmembrane transporter activity"/>
    <property type="evidence" value="ECO:0007669"/>
    <property type="project" value="InterPro"/>
</dbReference>
<dbReference type="RefSeq" id="WP_131901004.1">
    <property type="nucleotide sequence ID" value="NZ_SMKZ01000065.1"/>
</dbReference>
<feature type="transmembrane region" description="Helical" evidence="7">
    <location>
        <begin position="49"/>
        <end position="70"/>
    </location>
</feature>
<feature type="transmembrane region" description="Helical" evidence="7">
    <location>
        <begin position="230"/>
        <end position="252"/>
    </location>
</feature>
<organism evidence="9 10">
    <name type="scientific">Jiangella asiatica</name>
    <dbReference type="NCBI Taxonomy" id="2530372"/>
    <lineage>
        <taxon>Bacteria</taxon>
        <taxon>Bacillati</taxon>
        <taxon>Actinomycetota</taxon>
        <taxon>Actinomycetes</taxon>
        <taxon>Jiangellales</taxon>
        <taxon>Jiangellaceae</taxon>
        <taxon>Jiangella</taxon>
    </lineage>
</organism>
<evidence type="ECO:0000313" key="10">
    <source>
        <dbReference type="Proteomes" id="UP000294739"/>
    </source>
</evidence>
<feature type="transmembrane region" description="Helical" evidence="7">
    <location>
        <begin position="293"/>
        <end position="311"/>
    </location>
</feature>
<evidence type="ECO:0000256" key="3">
    <source>
        <dbReference type="ARBA" id="ARBA00022475"/>
    </source>
</evidence>
<evidence type="ECO:0000313" key="9">
    <source>
        <dbReference type="EMBL" id="TDD98866.1"/>
    </source>
</evidence>
<keyword evidence="10" id="KW-1185">Reference proteome</keyword>
<feature type="transmembrane region" description="Helical" evidence="7">
    <location>
        <begin position="106"/>
        <end position="131"/>
    </location>
</feature>
<dbReference type="AlphaFoldDB" id="A0A4R5CID5"/>
<dbReference type="SUPFAM" id="SSF103473">
    <property type="entry name" value="MFS general substrate transporter"/>
    <property type="match status" value="1"/>
</dbReference>
<evidence type="ECO:0000256" key="6">
    <source>
        <dbReference type="ARBA" id="ARBA00023136"/>
    </source>
</evidence>
<feature type="transmembrane region" description="Helical" evidence="7">
    <location>
        <begin position="165"/>
        <end position="190"/>
    </location>
</feature>
<evidence type="ECO:0000256" key="7">
    <source>
        <dbReference type="SAM" id="Phobius"/>
    </source>
</evidence>
<comment type="caution">
    <text evidence="9">The sequence shown here is derived from an EMBL/GenBank/DDBJ whole genome shotgun (WGS) entry which is preliminary data.</text>
</comment>
<keyword evidence="3" id="KW-1003">Cell membrane</keyword>
<dbReference type="Pfam" id="PF05977">
    <property type="entry name" value="MFS_3"/>
    <property type="match status" value="1"/>
</dbReference>
<dbReference type="Gene3D" id="1.20.1250.20">
    <property type="entry name" value="MFS general substrate transporter like domains"/>
    <property type="match status" value="1"/>
</dbReference>
<dbReference type="PANTHER" id="PTHR23513">
    <property type="entry name" value="INTEGRAL MEMBRANE EFFLUX PROTEIN-RELATED"/>
    <property type="match status" value="1"/>
</dbReference>
<dbReference type="CDD" id="cd06173">
    <property type="entry name" value="MFS_MefA_like"/>
    <property type="match status" value="1"/>
</dbReference>
<dbReference type="OrthoDB" id="145388at2"/>
<comment type="subcellular location">
    <subcellularLocation>
        <location evidence="1">Cell membrane</location>
        <topology evidence="1">Multi-pass membrane protein</topology>
    </subcellularLocation>
</comment>
<sequence length="410" mass="41484">MTPPAAERPRLPGPFWRLAGAAGVNAVGEGAFAAAVPLLAATLTDDARLVSAVTAATYLPWLLLSLPAGVLVDRHDRAGLTWRAQAIQALLVGGVAVLAGTGRLGVAALALLAFALGACQVVAGTAAQALLPDLVAGPLLHRANGYHQTVVTVGQQFVGPPVGSLLFAVAVALPFGVDAAALAVSALLLATLRRPTAARTGSPGRGGHPPVRTAIADGLRWLARHRLLRTLAVLLALNTFCFALATATLVLLATQTLGLNARGYGLLLAAAAVGSVLGGLTSSRVIAVVGVRGALFGSLGTNAVAFAGIGLSPDPRVLGALLGVTGFATTLWNVVTVSLRQRLVPSDLLGRVTGVYRMVGWGLTPLGALTGGFVAHLLGLRAPYLVAAAVRAIALLVTAPVLLRALRDPP</sequence>
<dbReference type="GO" id="GO:0005886">
    <property type="term" value="C:plasma membrane"/>
    <property type="evidence" value="ECO:0007669"/>
    <property type="project" value="UniProtKB-SubCell"/>
</dbReference>
<evidence type="ECO:0000256" key="2">
    <source>
        <dbReference type="ARBA" id="ARBA00022448"/>
    </source>
</evidence>
<keyword evidence="4 7" id="KW-0812">Transmembrane</keyword>
<dbReference type="InParanoid" id="A0A4R5CID5"/>
<feature type="transmembrane region" description="Helical" evidence="7">
    <location>
        <begin position="20"/>
        <end position="42"/>
    </location>
</feature>
<dbReference type="InterPro" id="IPR010290">
    <property type="entry name" value="TM_effector"/>
</dbReference>
<feature type="transmembrane region" description="Helical" evidence="7">
    <location>
        <begin position="317"/>
        <end position="337"/>
    </location>
</feature>
<evidence type="ECO:0000256" key="5">
    <source>
        <dbReference type="ARBA" id="ARBA00022989"/>
    </source>
</evidence>
<evidence type="ECO:0000259" key="8">
    <source>
        <dbReference type="PROSITE" id="PS50850"/>
    </source>
</evidence>
<gene>
    <name evidence="9" type="ORF">E1269_28450</name>
</gene>